<reference evidence="2" key="1">
    <citation type="submission" date="2014-05" db="EMBL/GenBank/DDBJ databases">
        <title>The transcriptome of the halophilic microalga Tetraselmis sp. GSL018 isolated from the Great Salt Lake, Utah.</title>
        <authorList>
            <person name="Jinkerson R.E."/>
            <person name="D'Adamo S."/>
            <person name="Posewitz M.C."/>
        </authorList>
    </citation>
    <scope>NUCLEOTIDE SEQUENCE</scope>
    <source>
        <strain evidence="2">GSL018</strain>
    </source>
</reference>
<dbReference type="AlphaFoldDB" id="A0A061QTT0"/>
<evidence type="ECO:0000256" key="1">
    <source>
        <dbReference type="SAM" id="MobiDB-lite"/>
    </source>
</evidence>
<sequence length="364" mass="38805">MNKYCSKDQAFPDSLVFNSANELEENVANYEIISTCTSIDILELRDQVLGTVIPLLKGYIWQRSAFCPRVSTDGSAPWRRSPKSGKDSRESKTVYLWGQLAFGDNIEDEWFLVSLLKRVTREMPGVGARVWDNDGEFLLIEAAYSLPRWLKPETSANRVFLYGGEVHIVPLPSGKHPTLPPSPTVDEALGIVASDAVRTEAPAGVQAAIDARLGSYPEGAAGMMHSARVRLPARCAAALAAEPLAIGPAVEAFYARGPDDMKAAAAQIRFPPVDIVTVLCRFNRCLYAQLQGQTWEPPKGYPMPPVDSPAHKAASLGAKVVAGMEILLAREAASGGGGGGSGPDGLCGPARPPGCGGSWTASAE</sequence>
<dbReference type="InterPro" id="IPR010770">
    <property type="entry name" value="Ecd"/>
</dbReference>
<protein>
    <submittedName>
        <fullName evidence="2">Protein sgt1</fullName>
    </submittedName>
</protein>
<dbReference type="PANTHER" id="PTHR13060:SF0">
    <property type="entry name" value="PROTEIN ECDYSONELESS HOMOLOG"/>
    <property type="match status" value="1"/>
</dbReference>
<dbReference type="EMBL" id="GBEZ01025348">
    <property type="protein sequence ID" value="JAC61731.1"/>
    <property type="molecule type" value="Transcribed_RNA"/>
</dbReference>
<name>A0A061QTT0_9CHLO</name>
<gene>
    <name evidence="2" type="ORF">TSPGSL018_25382</name>
</gene>
<dbReference type="PANTHER" id="PTHR13060">
    <property type="entry name" value="SGT1 PROTEIN HSGT1 SUPPRESSOR OF GCR2"/>
    <property type="match status" value="1"/>
</dbReference>
<feature type="compositionally biased region" description="Gly residues" evidence="1">
    <location>
        <begin position="334"/>
        <end position="345"/>
    </location>
</feature>
<accession>A0A061QTT0</accession>
<proteinExistence type="predicted"/>
<feature type="region of interest" description="Disordered" evidence="1">
    <location>
        <begin position="333"/>
        <end position="364"/>
    </location>
</feature>
<dbReference type="Pfam" id="PF07093">
    <property type="entry name" value="SGT1"/>
    <property type="match status" value="1"/>
</dbReference>
<evidence type="ECO:0000313" key="2">
    <source>
        <dbReference type="EMBL" id="JAC61731.1"/>
    </source>
</evidence>
<dbReference type="GO" id="GO:0005634">
    <property type="term" value="C:nucleus"/>
    <property type="evidence" value="ECO:0007669"/>
    <property type="project" value="TreeGrafter"/>
</dbReference>
<organism evidence="2">
    <name type="scientific">Tetraselmis sp. GSL018</name>
    <dbReference type="NCBI Taxonomy" id="582737"/>
    <lineage>
        <taxon>Eukaryota</taxon>
        <taxon>Viridiplantae</taxon>
        <taxon>Chlorophyta</taxon>
        <taxon>core chlorophytes</taxon>
        <taxon>Chlorodendrophyceae</taxon>
        <taxon>Chlorodendrales</taxon>
        <taxon>Chlorodendraceae</taxon>
        <taxon>Tetraselmis</taxon>
    </lineage>
</organism>